<name>A0A371EXT8_MUCPR</name>
<dbReference type="STRING" id="157652.A0A371EXT8"/>
<dbReference type="Proteomes" id="UP000257109">
    <property type="component" value="Unassembled WGS sequence"/>
</dbReference>
<gene>
    <name evidence="1" type="primary">TUR2</name>
    <name evidence="1" type="ORF">CR513_49876</name>
</gene>
<proteinExistence type="predicted"/>
<dbReference type="AlphaFoldDB" id="A0A371EXT8"/>
<feature type="non-terminal residue" evidence="1">
    <location>
        <position position="80"/>
    </location>
</feature>
<evidence type="ECO:0000313" key="1">
    <source>
        <dbReference type="EMBL" id="RDX70848.1"/>
    </source>
</evidence>
<dbReference type="EMBL" id="QJKJ01011556">
    <property type="protein sequence ID" value="RDX70848.1"/>
    <property type="molecule type" value="Genomic_DNA"/>
</dbReference>
<organism evidence="1 2">
    <name type="scientific">Mucuna pruriens</name>
    <name type="common">Velvet bean</name>
    <name type="synonym">Dolichos pruriens</name>
    <dbReference type="NCBI Taxonomy" id="157652"/>
    <lineage>
        <taxon>Eukaryota</taxon>
        <taxon>Viridiplantae</taxon>
        <taxon>Streptophyta</taxon>
        <taxon>Embryophyta</taxon>
        <taxon>Tracheophyta</taxon>
        <taxon>Spermatophyta</taxon>
        <taxon>Magnoliopsida</taxon>
        <taxon>eudicotyledons</taxon>
        <taxon>Gunneridae</taxon>
        <taxon>Pentapetalae</taxon>
        <taxon>rosids</taxon>
        <taxon>fabids</taxon>
        <taxon>Fabales</taxon>
        <taxon>Fabaceae</taxon>
        <taxon>Papilionoideae</taxon>
        <taxon>50 kb inversion clade</taxon>
        <taxon>NPAAA clade</taxon>
        <taxon>indigoferoid/millettioid clade</taxon>
        <taxon>Phaseoleae</taxon>
        <taxon>Mucuna</taxon>
    </lineage>
</organism>
<dbReference type="PANTHER" id="PTHR48040:SF35">
    <property type="entry name" value="ABC TRANSPORTER G FAMILY MEMBER 39-LIKE"/>
    <property type="match status" value="1"/>
</dbReference>
<dbReference type="PANTHER" id="PTHR48040">
    <property type="entry name" value="PLEIOTROPIC DRUG RESISTANCE PROTEIN 1-LIKE ISOFORM X1"/>
    <property type="match status" value="1"/>
</dbReference>
<reference evidence="1" key="1">
    <citation type="submission" date="2018-05" db="EMBL/GenBank/DDBJ databases">
        <title>Draft genome of Mucuna pruriens seed.</title>
        <authorList>
            <person name="Nnadi N.E."/>
            <person name="Vos R."/>
            <person name="Hasami M.H."/>
            <person name="Devisetty U.K."/>
            <person name="Aguiy J.C."/>
        </authorList>
    </citation>
    <scope>NUCLEOTIDE SEQUENCE [LARGE SCALE GENOMIC DNA]</scope>
    <source>
        <strain evidence="1">JCA_2017</strain>
    </source>
</reference>
<evidence type="ECO:0000313" key="2">
    <source>
        <dbReference type="Proteomes" id="UP000257109"/>
    </source>
</evidence>
<keyword evidence="2" id="KW-1185">Reference proteome</keyword>
<sequence>MLEVTLVAIEANPKVDLKDEKQTIDQELSVPSQGSKDLCFDSQSSQSFVAQSIACLWKHLSYWRNTSYTINLKFSLLPTN</sequence>
<protein>
    <submittedName>
        <fullName evidence="1">Pleiotropic drug resistance protein TUR2</fullName>
    </submittedName>
</protein>
<accession>A0A371EXT8</accession>
<comment type="caution">
    <text evidence="1">The sequence shown here is derived from an EMBL/GenBank/DDBJ whole genome shotgun (WGS) entry which is preliminary data.</text>
</comment>